<evidence type="ECO:0000256" key="1">
    <source>
        <dbReference type="SAM" id="Phobius"/>
    </source>
</evidence>
<keyword evidence="1" id="KW-0812">Transmembrane</keyword>
<dbReference type="RefSeq" id="XP_060292264.1">
    <property type="nucleotide sequence ID" value="XM_060440231.1"/>
</dbReference>
<dbReference type="AlphaFoldDB" id="A0AA40A486"/>
<organism evidence="2 3">
    <name type="scientific">Lasiosphaeria miniovina</name>
    <dbReference type="NCBI Taxonomy" id="1954250"/>
    <lineage>
        <taxon>Eukaryota</taxon>
        <taxon>Fungi</taxon>
        <taxon>Dikarya</taxon>
        <taxon>Ascomycota</taxon>
        <taxon>Pezizomycotina</taxon>
        <taxon>Sordariomycetes</taxon>
        <taxon>Sordariomycetidae</taxon>
        <taxon>Sordariales</taxon>
        <taxon>Lasiosphaeriaceae</taxon>
        <taxon>Lasiosphaeria</taxon>
    </lineage>
</organism>
<evidence type="ECO:0000313" key="3">
    <source>
        <dbReference type="Proteomes" id="UP001172101"/>
    </source>
</evidence>
<name>A0AA40A486_9PEZI</name>
<keyword evidence="1" id="KW-1133">Transmembrane helix</keyword>
<evidence type="ECO:0000313" key="2">
    <source>
        <dbReference type="EMBL" id="KAK0708960.1"/>
    </source>
</evidence>
<gene>
    <name evidence="2" type="ORF">B0T26DRAFT_678452</name>
</gene>
<keyword evidence="1" id="KW-0472">Membrane</keyword>
<accession>A0AA40A486</accession>
<dbReference type="GeneID" id="85323501"/>
<dbReference type="Proteomes" id="UP001172101">
    <property type="component" value="Unassembled WGS sequence"/>
</dbReference>
<proteinExistence type="predicted"/>
<dbReference type="EMBL" id="JAUIRO010000006">
    <property type="protein sequence ID" value="KAK0708960.1"/>
    <property type="molecule type" value="Genomic_DNA"/>
</dbReference>
<protein>
    <submittedName>
        <fullName evidence="2">Uncharacterized protein</fullName>
    </submittedName>
</protein>
<keyword evidence="3" id="KW-1185">Reference proteome</keyword>
<reference evidence="2" key="1">
    <citation type="submission" date="2023-06" db="EMBL/GenBank/DDBJ databases">
        <title>Genome-scale phylogeny and comparative genomics of the fungal order Sordariales.</title>
        <authorList>
            <consortium name="Lawrence Berkeley National Laboratory"/>
            <person name="Hensen N."/>
            <person name="Bonometti L."/>
            <person name="Westerberg I."/>
            <person name="Brannstrom I.O."/>
            <person name="Guillou S."/>
            <person name="Cros-Aarteil S."/>
            <person name="Calhoun S."/>
            <person name="Haridas S."/>
            <person name="Kuo A."/>
            <person name="Mondo S."/>
            <person name="Pangilinan J."/>
            <person name="Riley R."/>
            <person name="LaButti K."/>
            <person name="Andreopoulos B."/>
            <person name="Lipzen A."/>
            <person name="Chen C."/>
            <person name="Yanf M."/>
            <person name="Daum C."/>
            <person name="Ng V."/>
            <person name="Clum A."/>
            <person name="Steindorff A."/>
            <person name="Ohm R."/>
            <person name="Martin F."/>
            <person name="Silar P."/>
            <person name="Natvig D."/>
            <person name="Lalanne C."/>
            <person name="Gautier V."/>
            <person name="Ament-velasquez S.L."/>
            <person name="Kruys A."/>
            <person name="Hutchinson M.I."/>
            <person name="Powell A.J."/>
            <person name="Barry K."/>
            <person name="Miller A.N."/>
            <person name="Grigoriev I.V."/>
            <person name="Debuchy R."/>
            <person name="Gladieux P."/>
            <person name="Thoren M.H."/>
            <person name="Johannesson H."/>
        </authorList>
    </citation>
    <scope>NUCLEOTIDE SEQUENCE</scope>
    <source>
        <strain evidence="2">SMH2392-1A</strain>
    </source>
</reference>
<sequence length="236" mass="26225">MASSVRSSFRALLVPSATYTLSTLWKTPRPQPQSRMYAPALWCLLVSMGEAVGYVNLEGVDVAPLRGVLHTFLAFSVLAFVEPIRLNRQDISPFFHVTNIVALALDVSLFYANLALVAVFLGVVYVVEVGLTRVYGPGISFASVLTSQLRVLESHFGSSVFVATAVIGPLTDLPETKRIDKNEVVVVGVEIDVETYYEKREYPFPCSISDYNKKFGVYVDFCARLFARKDTLRRLL</sequence>
<feature type="transmembrane region" description="Helical" evidence="1">
    <location>
        <begin position="102"/>
        <end position="127"/>
    </location>
</feature>
<comment type="caution">
    <text evidence="2">The sequence shown here is derived from an EMBL/GenBank/DDBJ whole genome shotgun (WGS) entry which is preliminary data.</text>
</comment>